<dbReference type="Proteomes" id="UP000075573">
    <property type="component" value="Unassembled WGS sequence"/>
</dbReference>
<dbReference type="EMBL" id="LHZB01000116">
    <property type="protein sequence ID" value="KXV00508.1"/>
    <property type="molecule type" value="Genomic_DNA"/>
</dbReference>
<proteinExistence type="predicted"/>
<dbReference type="AlphaFoldDB" id="A0A149QT65"/>
<dbReference type="RefSeq" id="WP_062496830.1">
    <property type="nucleotide sequence ID" value="NZ_LHZB01000116.1"/>
</dbReference>
<accession>A0A149QT65</accession>
<name>A0A149QT65_9PROT</name>
<dbReference type="PATRIC" id="fig|442.7.peg.1215"/>
<sequence>MCSKSAYATTEPFDFSEHHSILIRARPGAILNSVRHYRLGDDPLFRPALYLRELPARLLRARPPPPLDLQDFTLLSQTNRSLVYGLKGAFWQTDYGLRRFDTPMEFLGNRDASVATLILSFMTVPAMRGRTRLVTQTHVLCPTSHVRRRFLPYWLVIRPVSGLLRRRMLSQIKARCERSA</sequence>
<evidence type="ECO:0000313" key="2">
    <source>
        <dbReference type="Proteomes" id="UP000075573"/>
    </source>
</evidence>
<organism evidence="1 2">
    <name type="scientific">Gluconobacter potus</name>
    <dbReference type="NCBI Taxonomy" id="2724927"/>
    <lineage>
        <taxon>Bacteria</taxon>
        <taxon>Pseudomonadati</taxon>
        <taxon>Pseudomonadota</taxon>
        <taxon>Alphaproteobacteria</taxon>
        <taxon>Acetobacterales</taxon>
        <taxon>Acetobacteraceae</taxon>
        <taxon>Gluconobacter</taxon>
    </lineage>
</organism>
<evidence type="ECO:0000313" key="1">
    <source>
        <dbReference type="EMBL" id="KXV00508.1"/>
    </source>
</evidence>
<reference evidence="1 2" key="1">
    <citation type="submission" date="2015-06" db="EMBL/GenBank/DDBJ databases">
        <title>Improved classification and identification of acetic acid bacteria using matrix-assisted laser desorption/ionization time-of-flight mass spectrometry; Gluconobacter nephelii and Gluconobacter uchimurae are later heterotypic synonyms of Gluconobacter japonicus and Gluconobacter oxydans, respectively.</title>
        <authorList>
            <person name="Li L."/>
            <person name="Cleenwerck I."/>
            <person name="De Vuyst L."/>
            <person name="Vandamme P."/>
        </authorList>
    </citation>
    <scope>NUCLEOTIDE SEQUENCE [LARGE SCALE GENOMIC DNA]</scope>
    <source>
        <strain evidence="1 2">LMG 1764</strain>
    </source>
</reference>
<gene>
    <name evidence="1" type="ORF">AD929_10890</name>
</gene>
<evidence type="ECO:0008006" key="3">
    <source>
        <dbReference type="Google" id="ProtNLM"/>
    </source>
</evidence>
<comment type="caution">
    <text evidence="1">The sequence shown here is derived from an EMBL/GenBank/DDBJ whole genome shotgun (WGS) entry which is preliminary data.</text>
</comment>
<protein>
    <recommendedName>
        <fullName evidence="3">DUF2867 domain-containing protein</fullName>
    </recommendedName>
</protein>